<dbReference type="Proteomes" id="UP000503505">
    <property type="component" value="Chromosome"/>
</dbReference>
<proteinExistence type="predicted"/>
<dbReference type="AlphaFoldDB" id="A0AAE6WYC1"/>
<reference evidence="3 4" key="1">
    <citation type="submission" date="2019-09" db="EMBL/GenBank/DDBJ databases">
        <title>Non-baumannii Acinetobacter spp. carrying blaNDM-1 isolated in China.</title>
        <authorList>
            <person name="Cui C."/>
            <person name="Chen C."/>
            <person name="Sun J."/>
            <person name="Liu Y."/>
        </authorList>
    </citation>
    <scope>NUCLEOTIDE SEQUENCE [LARGE SCALE GENOMIC DNA]</scope>
    <source>
        <strain evidence="3 4">HZE23-1</strain>
    </source>
</reference>
<evidence type="ECO:0000256" key="1">
    <source>
        <dbReference type="SAM" id="Coils"/>
    </source>
</evidence>
<sequence>MRPLDTTFLMLLSLFTALRLVNAHAAPDSVTLPTLTVMADRELREETEFMLPLQEQSSQKQALKMRMMKIERELQDYTVNADFAGDIEILPTTNPARLDNLPPGLQQYVQAIADGLRSPDPRDGIYLMLVPFGINRDAISVQAAREQFNPNNVDRTLINEWCAANGC</sequence>
<name>A0AAE6WYC1_9GAMM</name>
<dbReference type="RefSeq" id="WP_163172405.1">
    <property type="nucleotide sequence ID" value="NZ_CP044463.1"/>
</dbReference>
<evidence type="ECO:0000313" key="3">
    <source>
        <dbReference type="EMBL" id="QIC68401.1"/>
    </source>
</evidence>
<dbReference type="EMBL" id="CP044463">
    <property type="protein sequence ID" value="QIC68401.1"/>
    <property type="molecule type" value="Genomic_DNA"/>
</dbReference>
<protein>
    <submittedName>
        <fullName evidence="3">Uncharacterized protein</fullName>
    </submittedName>
</protein>
<accession>A0AAE6WYC1</accession>
<feature type="signal peptide" evidence="2">
    <location>
        <begin position="1"/>
        <end position="25"/>
    </location>
</feature>
<gene>
    <name evidence="3" type="ORF">FSC10_13995</name>
</gene>
<evidence type="ECO:0000313" key="4">
    <source>
        <dbReference type="Proteomes" id="UP000503505"/>
    </source>
</evidence>
<keyword evidence="2" id="KW-0732">Signal</keyword>
<feature type="chain" id="PRO_5042072092" evidence="2">
    <location>
        <begin position="26"/>
        <end position="167"/>
    </location>
</feature>
<evidence type="ECO:0000256" key="2">
    <source>
        <dbReference type="SAM" id="SignalP"/>
    </source>
</evidence>
<feature type="coiled-coil region" evidence="1">
    <location>
        <begin position="53"/>
        <end position="80"/>
    </location>
</feature>
<organism evidence="3 4">
    <name type="scientific">Acinetobacter schindleri</name>
    <dbReference type="NCBI Taxonomy" id="108981"/>
    <lineage>
        <taxon>Bacteria</taxon>
        <taxon>Pseudomonadati</taxon>
        <taxon>Pseudomonadota</taxon>
        <taxon>Gammaproteobacteria</taxon>
        <taxon>Moraxellales</taxon>
        <taxon>Moraxellaceae</taxon>
        <taxon>Acinetobacter</taxon>
    </lineage>
</organism>
<keyword evidence="1" id="KW-0175">Coiled coil</keyword>